<keyword evidence="4" id="KW-1185">Reference proteome</keyword>
<keyword evidence="1" id="KW-0732">Signal</keyword>
<dbReference type="GeneID" id="68296842"/>
<dbReference type="InterPro" id="IPR018244">
    <property type="entry name" value="Allrgn_V5/Tpx1_CS"/>
</dbReference>
<protein>
    <recommendedName>
        <fullName evidence="2">SCP domain-containing protein</fullName>
    </recommendedName>
</protein>
<comment type="caution">
    <text evidence="3">The sequence shown here is derived from an EMBL/GenBank/DDBJ whole genome shotgun (WGS) entry which is preliminary data.</text>
</comment>
<organism evidence="3 4">
    <name type="scientific">Cercospora kikuchii</name>
    <dbReference type="NCBI Taxonomy" id="84275"/>
    <lineage>
        <taxon>Eukaryota</taxon>
        <taxon>Fungi</taxon>
        <taxon>Dikarya</taxon>
        <taxon>Ascomycota</taxon>
        <taxon>Pezizomycotina</taxon>
        <taxon>Dothideomycetes</taxon>
        <taxon>Dothideomycetidae</taxon>
        <taxon>Mycosphaerellales</taxon>
        <taxon>Mycosphaerellaceae</taxon>
        <taxon>Cercospora</taxon>
    </lineage>
</organism>
<dbReference type="SMART" id="SM00198">
    <property type="entry name" value="SCP"/>
    <property type="match status" value="1"/>
</dbReference>
<evidence type="ECO:0000259" key="2">
    <source>
        <dbReference type="SMART" id="SM00198"/>
    </source>
</evidence>
<dbReference type="InterPro" id="IPR001283">
    <property type="entry name" value="CRISP-related"/>
</dbReference>
<dbReference type="GO" id="GO:0005576">
    <property type="term" value="C:extracellular region"/>
    <property type="evidence" value="ECO:0007669"/>
    <property type="project" value="InterPro"/>
</dbReference>
<evidence type="ECO:0000313" key="3">
    <source>
        <dbReference type="EMBL" id="GIZ48197.1"/>
    </source>
</evidence>
<dbReference type="PROSITE" id="PS01009">
    <property type="entry name" value="CRISP_1"/>
    <property type="match status" value="1"/>
</dbReference>
<dbReference type="InterPro" id="IPR035940">
    <property type="entry name" value="CAP_sf"/>
</dbReference>
<dbReference type="RefSeq" id="XP_044662684.1">
    <property type="nucleotide sequence ID" value="XM_044806749.1"/>
</dbReference>
<dbReference type="SUPFAM" id="SSF55797">
    <property type="entry name" value="PR-1-like"/>
    <property type="match status" value="1"/>
</dbReference>
<dbReference type="Gene3D" id="3.40.33.10">
    <property type="entry name" value="CAP"/>
    <property type="match status" value="1"/>
</dbReference>
<dbReference type="AlphaFoldDB" id="A0A9P3FK76"/>
<evidence type="ECO:0000313" key="4">
    <source>
        <dbReference type="Proteomes" id="UP000825890"/>
    </source>
</evidence>
<dbReference type="Pfam" id="PF00188">
    <property type="entry name" value="CAP"/>
    <property type="match status" value="1"/>
</dbReference>
<accession>A0A9P3FK76</accession>
<proteinExistence type="predicted"/>
<dbReference type="PANTHER" id="PTHR10334">
    <property type="entry name" value="CYSTEINE-RICH SECRETORY PROTEIN-RELATED"/>
    <property type="match status" value="1"/>
</dbReference>
<reference evidence="3 4" key="1">
    <citation type="submission" date="2021-01" db="EMBL/GenBank/DDBJ databases">
        <title>Cercospora kikuchii MAFF 305040 whole genome shotgun sequence.</title>
        <authorList>
            <person name="Kashiwa T."/>
            <person name="Suzuki T."/>
        </authorList>
    </citation>
    <scope>NUCLEOTIDE SEQUENCE [LARGE SCALE GENOMIC DNA]</scope>
    <source>
        <strain evidence="3 4">MAFF 305040</strain>
    </source>
</reference>
<feature type="domain" description="SCP" evidence="2">
    <location>
        <begin position="58"/>
        <end position="187"/>
    </location>
</feature>
<evidence type="ECO:0000256" key="1">
    <source>
        <dbReference type="SAM" id="SignalP"/>
    </source>
</evidence>
<dbReference type="EMBL" id="BOLY01000008">
    <property type="protein sequence ID" value="GIZ48197.1"/>
    <property type="molecule type" value="Genomic_DNA"/>
</dbReference>
<feature type="signal peptide" evidence="1">
    <location>
        <begin position="1"/>
        <end position="27"/>
    </location>
</feature>
<dbReference type="InterPro" id="IPR014044">
    <property type="entry name" value="CAP_dom"/>
</dbReference>
<name>A0A9P3FK76_9PEZI</name>
<feature type="chain" id="PRO_5040214742" description="SCP domain-containing protein" evidence="1">
    <location>
        <begin position="28"/>
        <end position="198"/>
    </location>
</feature>
<dbReference type="OrthoDB" id="337038at2759"/>
<dbReference type="PRINTS" id="PR00837">
    <property type="entry name" value="V5TPXLIKE"/>
</dbReference>
<sequence length="198" mass="20921">MLATSVTTMLCYTTATIVLSTIRCSSASGEGSATASPSTSRALALATWTPRPGFHNGSLESEILNSTNYYRSRHAARPVAWNSTLAHFAQGWAAGCIWGHSGGPYGENIAAGFVNATLAVDAWAGEEVEYDYEKEGFSLATGHFTQLVWRDTTEVGCAIAQCQSLVGTKVHGAYLVCEYNPAGNVGRAFEANVKAAAD</sequence>
<gene>
    <name evidence="3" type="ORF">CKM354_001126700</name>
</gene>
<dbReference type="Proteomes" id="UP000825890">
    <property type="component" value="Unassembled WGS sequence"/>
</dbReference>